<dbReference type="InterPro" id="IPR036286">
    <property type="entry name" value="LexA/Signal_pep-like_sf"/>
</dbReference>
<dbReference type="GO" id="GO:0005886">
    <property type="term" value="C:plasma membrane"/>
    <property type="evidence" value="ECO:0007669"/>
    <property type="project" value="UniProtKB-SubCell"/>
</dbReference>
<organism evidence="8 9">
    <name type="scientific">Streptococcus pasteurianus</name>
    <dbReference type="NCBI Taxonomy" id="197614"/>
    <lineage>
        <taxon>Bacteria</taxon>
        <taxon>Bacillati</taxon>
        <taxon>Bacillota</taxon>
        <taxon>Bacilli</taxon>
        <taxon>Lactobacillales</taxon>
        <taxon>Streptococcaceae</taxon>
        <taxon>Streptococcus</taxon>
    </lineage>
</organism>
<feature type="non-terminal residue" evidence="8">
    <location>
        <position position="1"/>
    </location>
</feature>
<accession>A0AAW6YM42</accession>
<feature type="domain" description="Peptidase S26" evidence="7">
    <location>
        <begin position="2"/>
        <end position="77"/>
    </location>
</feature>
<dbReference type="PANTHER" id="PTHR43390:SF1">
    <property type="entry name" value="CHLOROPLAST PROCESSING PEPTIDASE"/>
    <property type="match status" value="1"/>
</dbReference>
<evidence type="ECO:0000313" key="8">
    <source>
        <dbReference type="EMBL" id="MDK7294452.1"/>
    </source>
</evidence>
<evidence type="ECO:0000313" key="9">
    <source>
        <dbReference type="Proteomes" id="UP001237917"/>
    </source>
</evidence>
<comment type="similarity">
    <text evidence="3 6">Belongs to the peptidase S26 family.</text>
</comment>
<sequence>APDNSGDKYIKRVIGMPGDKVEYRDNQLYINDQAYDEPYLNELKAENPGKLVTDNFTIEKVPEDSYFVMGDNREVSK</sequence>
<dbReference type="Proteomes" id="UP001237917">
    <property type="component" value="Unassembled WGS sequence"/>
</dbReference>
<dbReference type="PRINTS" id="PR00727">
    <property type="entry name" value="LEADERPTASE"/>
</dbReference>
<name>A0AAW6YM42_9STRE</name>
<dbReference type="InterPro" id="IPR019757">
    <property type="entry name" value="Pept_S26A_signal_pept_1_Lys-AS"/>
</dbReference>
<evidence type="ECO:0000256" key="1">
    <source>
        <dbReference type="ARBA" id="ARBA00000677"/>
    </source>
</evidence>
<dbReference type="GO" id="GO:0009003">
    <property type="term" value="F:signal peptidase activity"/>
    <property type="evidence" value="ECO:0007669"/>
    <property type="project" value="UniProtKB-EC"/>
</dbReference>
<dbReference type="InterPro" id="IPR000223">
    <property type="entry name" value="Pept_S26A_signal_pept_1"/>
</dbReference>
<evidence type="ECO:0000256" key="5">
    <source>
        <dbReference type="ARBA" id="ARBA00022801"/>
    </source>
</evidence>
<dbReference type="InterPro" id="IPR019533">
    <property type="entry name" value="Peptidase_S26"/>
</dbReference>
<comment type="subcellular location">
    <subcellularLocation>
        <location evidence="2">Cell membrane</location>
        <topology evidence="2">Single-pass type II membrane protein</topology>
    </subcellularLocation>
    <subcellularLocation>
        <location evidence="6">Membrane</location>
        <topology evidence="6">Single-pass type II membrane protein</topology>
    </subcellularLocation>
</comment>
<dbReference type="GO" id="GO:0006465">
    <property type="term" value="P:signal peptide processing"/>
    <property type="evidence" value="ECO:0007669"/>
    <property type="project" value="InterPro"/>
</dbReference>
<gene>
    <name evidence="8" type="primary">lepB</name>
    <name evidence="8" type="ORF">QP487_13635</name>
</gene>
<evidence type="ECO:0000256" key="2">
    <source>
        <dbReference type="ARBA" id="ARBA00004401"/>
    </source>
</evidence>
<dbReference type="PANTHER" id="PTHR43390">
    <property type="entry name" value="SIGNAL PEPTIDASE I"/>
    <property type="match status" value="1"/>
</dbReference>
<dbReference type="Pfam" id="PF10502">
    <property type="entry name" value="Peptidase_S26"/>
    <property type="match status" value="1"/>
</dbReference>
<comment type="caution">
    <text evidence="8">The sequence shown here is derived from an EMBL/GenBank/DDBJ whole genome shotgun (WGS) entry which is preliminary data.</text>
</comment>
<evidence type="ECO:0000256" key="3">
    <source>
        <dbReference type="ARBA" id="ARBA00009370"/>
    </source>
</evidence>
<evidence type="ECO:0000256" key="4">
    <source>
        <dbReference type="ARBA" id="ARBA00013208"/>
    </source>
</evidence>
<reference evidence="8" key="1">
    <citation type="submission" date="2023-05" db="EMBL/GenBank/DDBJ databases">
        <title>Cataloging the Phylogenetic Diversity of Human Bladder Bacteria.</title>
        <authorList>
            <person name="Du J."/>
        </authorList>
    </citation>
    <scope>NUCLEOTIDE SEQUENCE</scope>
    <source>
        <strain evidence="8">UMB0765</strain>
    </source>
</reference>
<protein>
    <recommendedName>
        <fullName evidence="4 6">Signal peptidase I</fullName>
        <ecNumber evidence="4 6">3.4.21.89</ecNumber>
    </recommendedName>
</protein>
<dbReference type="RefSeq" id="WP_285362755.1">
    <property type="nucleotide sequence ID" value="NZ_JASOPU010000565.1"/>
</dbReference>
<evidence type="ECO:0000259" key="7">
    <source>
        <dbReference type="Pfam" id="PF10502"/>
    </source>
</evidence>
<dbReference type="GO" id="GO:0004252">
    <property type="term" value="F:serine-type endopeptidase activity"/>
    <property type="evidence" value="ECO:0007669"/>
    <property type="project" value="InterPro"/>
</dbReference>
<keyword evidence="6" id="KW-0645">Protease</keyword>
<evidence type="ECO:0000256" key="6">
    <source>
        <dbReference type="RuleBase" id="RU362042"/>
    </source>
</evidence>
<proteinExistence type="inferred from homology"/>
<dbReference type="PROSITE" id="PS00760">
    <property type="entry name" value="SPASE_I_2"/>
    <property type="match status" value="1"/>
</dbReference>
<comment type="catalytic activity">
    <reaction evidence="1 6">
        <text>Cleavage of hydrophobic, N-terminal signal or leader sequences from secreted and periplasmic proteins.</text>
        <dbReference type="EC" id="3.4.21.89"/>
    </reaction>
</comment>
<dbReference type="Gene3D" id="2.10.109.10">
    <property type="entry name" value="Umud Fragment, subunit A"/>
    <property type="match status" value="1"/>
</dbReference>
<dbReference type="NCBIfam" id="TIGR02227">
    <property type="entry name" value="sigpep_I_bact"/>
    <property type="match status" value="1"/>
</dbReference>
<dbReference type="EMBL" id="JASOPU010000565">
    <property type="protein sequence ID" value="MDK7294452.1"/>
    <property type="molecule type" value="Genomic_DNA"/>
</dbReference>
<dbReference type="SUPFAM" id="SSF51306">
    <property type="entry name" value="LexA/Signal peptidase"/>
    <property type="match status" value="1"/>
</dbReference>
<dbReference type="EC" id="3.4.21.89" evidence="4 6"/>
<feature type="non-terminal residue" evidence="8">
    <location>
        <position position="77"/>
    </location>
</feature>
<keyword evidence="5 6" id="KW-0378">Hydrolase</keyword>
<dbReference type="AlphaFoldDB" id="A0AAW6YM42"/>